<dbReference type="RefSeq" id="WP_169146362.1">
    <property type="nucleotide sequence ID" value="NZ_JABBGA010000010.1"/>
</dbReference>
<organism evidence="1 2">
    <name type="scientific">Zoogloea dura</name>
    <dbReference type="NCBI Taxonomy" id="2728840"/>
    <lineage>
        <taxon>Bacteria</taxon>
        <taxon>Pseudomonadati</taxon>
        <taxon>Pseudomonadota</taxon>
        <taxon>Betaproteobacteria</taxon>
        <taxon>Rhodocyclales</taxon>
        <taxon>Zoogloeaceae</taxon>
        <taxon>Zoogloea</taxon>
    </lineage>
</organism>
<comment type="caution">
    <text evidence="1">The sequence shown here is derived from an EMBL/GenBank/DDBJ whole genome shotgun (WGS) entry which is preliminary data.</text>
</comment>
<dbReference type="AlphaFoldDB" id="A0A848G6F4"/>
<proteinExistence type="predicted"/>
<reference evidence="1 2" key="1">
    <citation type="submission" date="2020-04" db="EMBL/GenBank/DDBJ databases">
        <title>Zoogloea sp. G-4-1-14 isolated from soil.</title>
        <authorList>
            <person name="Dahal R.H."/>
        </authorList>
    </citation>
    <scope>NUCLEOTIDE SEQUENCE [LARGE SCALE GENOMIC DNA]</scope>
    <source>
        <strain evidence="1 2">G-4-1-14</strain>
    </source>
</reference>
<dbReference type="EMBL" id="JABBGA010000010">
    <property type="protein sequence ID" value="NML26820.1"/>
    <property type="molecule type" value="Genomic_DNA"/>
</dbReference>
<accession>A0A848G6F4</accession>
<evidence type="ECO:0000313" key="2">
    <source>
        <dbReference type="Proteomes" id="UP000580043"/>
    </source>
</evidence>
<gene>
    <name evidence="1" type="ORF">HHL15_13775</name>
</gene>
<protein>
    <submittedName>
        <fullName evidence="1">Uncharacterized protein</fullName>
    </submittedName>
</protein>
<keyword evidence="2" id="KW-1185">Reference proteome</keyword>
<dbReference type="Proteomes" id="UP000580043">
    <property type="component" value="Unassembled WGS sequence"/>
</dbReference>
<name>A0A848G6F4_9RHOO</name>
<sequence length="128" mass="13827">MANTRNSWLPGAVAQADIEAYLALKVMPDYQPFSPDFSLPNVTNLHERLLATQEAELHAQHAHAAARDAAIAAQWAFHDAILGVKNQVKALYGPDSDQLAALGLKKKSERKAAVRIPKAVAPPPEPTT</sequence>
<evidence type="ECO:0000313" key="1">
    <source>
        <dbReference type="EMBL" id="NML26820.1"/>
    </source>
</evidence>